<evidence type="ECO:0000313" key="4">
    <source>
        <dbReference type="Proteomes" id="UP000619244"/>
    </source>
</evidence>
<dbReference type="EMBL" id="BMVU01000053">
    <property type="protein sequence ID" value="GGY04465.1"/>
    <property type="molecule type" value="Genomic_DNA"/>
</dbReference>
<evidence type="ECO:0000256" key="1">
    <source>
        <dbReference type="SAM" id="MobiDB-lite"/>
    </source>
</evidence>
<dbReference type="CDD" id="cd06464">
    <property type="entry name" value="ACD_sHsps-like"/>
    <property type="match status" value="1"/>
</dbReference>
<evidence type="ECO:0000259" key="2">
    <source>
        <dbReference type="Pfam" id="PF00011"/>
    </source>
</evidence>
<dbReference type="InterPro" id="IPR002068">
    <property type="entry name" value="A-crystallin/Hsp20_dom"/>
</dbReference>
<dbReference type="RefSeq" id="WP_190194145.1">
    <property type="nucleotide sequence ID" value="NZ_BMVU01000053.1"/>
</dbReference>
<dbReference type="Proteomes" id="UP000619244">
    <property type="component" value="Unassembled WGS sequence"/>
</dbReference>
<dbReference type="Gene3D" id="2.60.40.790">
    <property type="match status" value="1"/>
</dbReference>
<reference evidence="3" key="1">
    <citation type="journal article" date="2014" name="Int. J. Syst. Evol. Microbiol.">
        <title>Complete genome sequence of Corynebacterium casei LMG S-19264T (=DSM 44701T), isolated from a smear-ripened cheese.</title>
        <authorList>
            <consortium name="US DOE Joint Genome Institute (JGI-PGF)"/>
            <person name="Walter F."/>
            <person name="Albersmeier A."/>
            <person name="Kalinowski J."/>
            <person name="Ruckert C."/>
        </authorList>
    </citation>
    <scope>NUCLEOTIDE SEQUENCE</scope>
    <source>
        <strain evidence="3">JCM 4790</strain>
    </source>
</reference>
<sequence>MPMRTDPFRELDRLVDRVRDTAAHPVGTPMDARREDAIFCAEPDPPDVDPHSVDLERSVPTVRAERKPAYGEGADTVITERPAGTSSRRPLLGESLDTERIETSCGTGALKLRIPVTERAEPREIATGGGPRRTVLSG</sequence>
<dbReference type="SUPFAM" id="SSF49764">
    <property type="entry name" value="HSP20-like chaperones"/>
    <property type="match status" value="1"/>
</dbReference>
<proteinExistence type="predicted"/>
<feature type="region of interest" description="Disordered" evidence="1">
    <location>
        <begin position="63"/>
        <end position="97"/>
    </location>
</feature>
<dbReference type="AlphaFoldDB" id="A0A918U6V7"/>
<keyword evidence="4" id="KW-1185">Reference proteome</keyword>
<comment type="caution">
    <text evidence="3">The sequence shown here is derived from an EMBL/GenBank/DDBJ whole genome shotgun (WGS) entry which is preliminary data.</text>
</comment>
<dbReference type="InterPro" id="IPR008978">
    <property type="entry name" value="HSP20-like_chaperone"/>
</dbReference>
<reference evidence="3" key="2">
    <citation type="submission" date="2020-09" db="EMBL/GenBank/DDBJ databases">
        <authorList>
            <person name="Sun Q."/>
            <person name="Ohkuma M."/>
        </authorList>
    </citation>
    <scope>NUCLEOTIDE SEQUENCE</scope>
    <source>
        <strain evidence="3">JCM 4790</strain>
    </source>
</reference>
<evidence type="ECO:0000313" key="3">
    <source>
        <dbReference type="EMBL" id="GGY04465.1"/>
    </source>
</evidence>
<protein>
    <submittedName>
        <fullName evidence="3">18 kDa antigen</fullName>
    </submittedName>
</protein>
<feature type="domain" description="SHSP" evidence="2">
    <location>
        <begin position="53"/>
        <end position="125"/>
    </location>
</feature>
<organism evidence="3 4">
    <name type="scientific">Streptomyces minutiscleroticus</name>
    <dbReference type="NCBI Taxonomy" id="68238"/>
    <lineage>
        <taxon>Bacteria</taxon>
        <taxon>Bacillati</taxon>
        <taxon>Actinomycetota</taxon>
        <taxon>Actinomycetes</taxon>
        <taxon>Kitasatosporales</taxon>
        <taxon>Streptomycetaceae</taxon>
        <taxon>Streptomyces</taxon>
    </lineage>
</organism>
<dbReference type="Pfam" id="PF00011">
    <property type="entry name" value="HSP20"/>
    <property type="match status" value="1"/>
</dbReference>
<gene>
    <name evidence="3" type="primary">hsp18</name>
    <name evidence="3" type="ORF">GCM10010358_67520</name>
</gene>
<accession>A0A918U6V7</accession>
<name>A0A918U6V7_9ACTN</name>